<organism evidence="1 2">
    <name type="scientific">Planotetraspora thailandica</name>
    <dbReference type="NCBI Taxonomy" id="487172"/>
    <lineage>
        <taxon>Bacteria</taxon>
        <taxon>Bacillati</taxon>
        <taxon>Actinomycetota</taxon>
        <taxon>Actinomycetes</taxon>
        <taxon>Streptosporangiales</taxon>
        <taxon>Streptosporangiaceae</taxon>
        <taxon>Planotetraspora</taxon>
    </lineage>
</organism>
<name>A0A8J3XW22_9ACTN</name>
<protein>
    <submittedName>
        <fullName evidence="1">Uncharacterized protein</fullName>
    </submittedName>
</protein>
<proteinExistence type="predicted"/>
<dbReference type="Proteomes" id="UP000605992">
    <property type="component" value="Unassembled WGS sequence"/>
</dbReference>
<evidence type="ECO:0000313" key="2">
    <source>
        <dbReference type="Proteomes" id="UP000605992"/>
    </source>
</evidence>
<sequence>MNWGPPFTSPTAKMCGLLVRRCSFGQGAGKLIFDSLPDPLHVSLGAESSEPVRMLSALTSVASPAAPA</sequence>
<dbReference type="AlphaFoldDB" id="A0A8J3XW22"/>
<dbReference type="EMBL" id="BOOR01000017">
    <property type="protein sequence ID" value="GII54291.1"/>
    <property type="molecule type" value="Genomic_DNA"/>
</dbReference>
<reference evidence="1" key="1">
    <citation type="submission" date="2021-01" db="EMBL/GenBank/DDBJ databases">
        <title>Whole genome shotgun sequence of Planotetraspora thailandica NBRC 104271.</title>
        <authorList>
            <person name="Komaki H."/>
            <person name="Tamura T."/>
        </authorList>
    </citation>
    <scope>NUCLEOTIDE SEQUENCE</scope>
    <source>
        <strain evidence="1">NBRC 104271</strain>
    </source>
</reference>
<keyword evidence="2" id="KW-1185">Reference proteome</keyword>
<evidence type="ECO:0000313" key="1">
    <source>
        <dbReference type="EMBL" id="GII54291.1"/>
    </source>
</evidence>
<accession>A0A8J3XW22</accession>
<gene>
    <name evidence="1" type="ORF">Pth03_26800</name>
</gene>
<comment type="caution">
    <text evidence="1">The sequence shown here is derived from an EMBL/GenBank/DDBJ whole genome shotgun (WGS) entry which is preliminary data.</text>
</comment>